<feature type="domain" description="C2H2-type" evidence="9">
    <location>
        <begin position="103"/>
        <end position="132"/>
    </location>
</feature>
<evidence type="ECO:0000256" key="3">
    <source>
        <dbReference type="ARBA" id="ARBA00022771"/>
    </source>
</evidence>
<keyword evidence="1" id="KW-0479">Metal-binding</keyword>
<evidence type="ECO:0000256" key="8">
    <source>
        <dbReference type="SAM" id="MobiDB-lite"/>
    </source>
</evidence>
<keyword evidence="12" id="KW-1185">Reference proteome</keyword>
<dbReference type="OrthoDB" id="6077919at2759"/>
<dbReference type="GO" id="GO:0008270">
    <property type="term" value="F:zinc ion binding"/>
    <property type="evidence" value="ECO:0007669"/>
    <property type="project" value="UniProtKB-KW"/>
</dbReference>
<dbReference type="GO" id="GO:0000981">
    <property type="term" value="F:DNA-binding transcription factor activity, RNA polymerase II-specific"/>
    <property type="evidence" value="ECO:0007669"/>
    <property type="project" value="TreeGrafter"/>
</dbReference>
<evidence type="ECO:0000256" key="4">
    <source>
        <dbReference type="ARBA" id="ARBA00022833"/>
    </source>
</evidence>
<evidence type="ECO:0000256" key="1">
    <source>
        <dbReference type="ARBA" id="ARBA00022723"/>
    </source>
</evidence>
<dbReference type="PANTHER" id="PTHR19818">
    <property type="entry name" value="ZINC FINGER PROTEIN ZIC AND GLI"/>
    <property type="match status" value="1"/>
</dbReference>
<feature type="domain" description="C2H2-type" evidence="9">
    <location>
        <begin position="283"/>
        <end position="312"/>
    </location>
</feature>
<protein>
    <submittedName>
        <fullName evidence="11">Uncharacterized protein</fullName>
    </submittedName>
</protein>
<sequence length="797" mass="85554">LPSQIAKTDAKGFGIFNDTLEVIEVIEEPSLPVVTARMTPIKKQPRVLAHSRADEAERRHIAELGVWRGFGAPEPWRQRLNVSAGGQGDEWERIRSEVLREPYACDHDGCGKTFAHVGPFEVHKRSHTGEKPFACDYVGCTYACTTTSDLTVHKRSHTGEKPFACDYVGCSARCTTSSALTAHKRSHTGEKPFACDYVGCTYACTTMGPLTVHKRSHTGEKPFACDYVGCTYACTTSSALTVHKRSHTGEKPFACDYVGCSARCTTSSVLTAHKRSHMGEKPFACDYVGCGKGFKSARALTGHKRAHTVEQPFAGDHEGSGKPSEIEQAEALRCWHVLLTAMRDDRVREQQLGSTSSAARSSDLTPRKRPRPGDRARAGVYEGCGMALAGVTMSVRPPGDALAGLVQLHLGPWRQTCLSEMGLCDEAVEWWARSLGHALGQRLARRSNAAALPPWGLRSVHTPGDGNCLLHALLQATLGVCDMRLPASDEPGASTLAELHGGARPRRSLRAALHHCIVHCEPLRALLAHHGAVLHEVESGSVRDGYSCEPAHVLALAHIFRRPIVCYAGAEVDEIRTGRDDHLLPALGVTTMSQLAARGSRMSGIYLPCLLRPDECASRDPILIVYSPGHFSALCSTECAGEERVWRALGLDVPPPDDPVAPGAPCSATGSIPVPLVDDTLTPLPVLFPPVPAPADHGSMEGLLRSYLDLYVTTTSVFGAAPGTSPQPITVARQRIPAPADGPADGSLGAPPADAYSSAAAFLGFWDWSSGGEQNAEQSTSVQRPKRARAPLQRAPP</sequence>
<feature type="non-terminal residue" evidence="11">
    <location>
        <position position="1"/>
    </location>
</feature>
<evidence type="ECO:0000259" key="10">
    <source>
        <dbReference type="PROSITE" id="PS50802"/>
    </source>
</evidence>
<dbReference type="GO" id="GO:0000978">
    <property type="term" value="F:RNA polymerase II cis-regulatory region sequence-specific DNA binding"/>
    <property type="evidence" value="ECO:0007669"/>
    <property type="project" value="TreeGrafter"/>
</dbReference>
<evidence type="ECO:0000313" key="11">
    <source>
        <dbReference type="EMBL" id="KOO35911.1"/>
    </source>
</evidence>
<keyword evidence="3 7" id="KW-0863">Zinc-finger</keyword>
<dbReference type="FunFam" id="3.30.160.60:FF:000072">
    <property type="entry name" value="zinc finger protein 143 isoform X1"/>
    <property type="match status" value="5"/>
</dbReference>
<dbReference type="PROSITE" id="PS00028">
    <property type="entry name" value="ZINC_FINGER_C2H2_1"/>
    <property type="match status" value="7"/>
</dbReference>
<feature type="domain" description="C2H2-type" evidence="9">
    <location>
        <begin position="223"/>
        <end position="252"/>
    </location>
</feature>
<feature type="compositionally biased region" description="Polar residues" evidence="8">
    <location>
        <begin position="351"/>
        <end position="364"/>
    </location>
</feature>
<feature type="domain" description="C2H2-type" evidence="9">
    <location>
        <begin position="193"/>
        <end position="222"/>
    </location>
</feature>
<dbReference type="Pfam" id="PF02338">
    <property type="entry name" value="OTU"/>
    <property type="match status" value="1"/>
</dbReference>
<dbReference type="SUPFAM" id="SSF57667">
    <property type="entry name" value="beta-beta-alpha zinc fingers"/>
    <property type="match status" value="4"/>
</dbReference>
<gene>
    <name evidence="11" type="ORF">Ctob_016168</name>
</gene>
<accession>A0A0M0KAP0</accession>
<keyword evidence="4" id="KW-0862">Zinc</keyword>
<dbReference type="Gene3D" id="3.30.160.60">
    <property type="entry name" value="Classic Zinc Finger"/>
    <property type="match status" value="7"/>
</dbReference>
<feature type="region of interest" description="Disordered" evidence="8">
    <location>
        <begin position="348"/>
        <end position="377"/>
    </location>
</feature>
<dbReference type="FunFam" id="3.30.160.60:FF:000032">
    <property type="entry name" value="Krueppel-like factor 4"/>
    <property type="match status" value="1"/>
</dbReference>
<dbReference type="EMBL" id="JWZX01000705">
    <property type="protein sequence ID" value="KOO35911.1"/>
    <property type="molecule type" value="Genomic_DNA"/>
</dbReference>
<dbReference type="PANTHER" id="PTHR19818:SF139">
    <property type="entry name" value="PAIR-RULE PROTEIN ODD-PAIRED"/>
    <property type="match status" value="1"/>
</dbReference>
<dbReference type="AlphaFoldDB" id="A0A0M0KAP0"/>
<dbReference type="InterPro" id="IPR036236">
    <property type="entry name" value="Znf_C2H2_sf"/>
</dbReference>
<evidence type="ECO:0000259" key="9">
    <source>
        <dbReference type="PROSITE" id="PS50157"/>
    </source>
</evidence>
<dbReference type="InterPro" id="IPR050329">
    <property type="entry name" value="GLI_C2H2-zinc-finger"/>
</dbReference>
<feature type="domain" description="OTU" evidence="10">
    <location>
        <begin position="457"/>
        <end position="589"/>
    </location>
</feature>
<evidence type="ECO:0000256" key="7">
    <source>
        <dbReference type="PROSITE-ProRule" id="PRU00042"/>
    </source>
</evidence>
<dbReference type="PROSITE" id="PS50157">
    <property type="entry name" value="ZINC_FINGER_C2H2_2"/>
    <property type="match status" value="7"/>
</dbReference>
<evidence type="ECO:0000256" key="6">
    <source>
        <dbReference type="ARBA" id="ARBA00023163"/>
    </source>
</evidence>
<dbReference type="Proteomes" id="UP000037460">
    <property type="component" value="Unassembled WGS sequence"/>
</dbReference>
<evidence type="ECO:0000256" key="5">
    <source>
        <dbReference type="ARBA" id="ARBA00023015"/>
    </source>
</evidence>
<feature type="domain" description="C2H2-type" evidence="9">
    <location>
        <begin position="163"/>
        <end position="192"/>
    </location>
</feature>
<dbReference type="CDD" id="cd22750">
    <property type="entry name" value="OTU_C64"/>
    <property type="match status" value="1"/>
</dbReference>
<feature type="compositionally biased region" description="Polar residues" evidence="8">
    <location>
        <begin position="772"/>
        <end position="783"/>
    </location>
</feature>
<evidence type="ECO:0000313" key="12">
    <source>
        <dbReference type="Proteomes" id="UP000037460"/>
    </source>
</evidence>
<keyword evidence="6" id="KW-0804">Transcription</keyword>
<feature type="region of interest" description="Disordered" evidence="8">
    <location>
        <begin position="772"/>
        <end position="797"/>
    </location>
</feature>
<proteinExistence type="predicted"/>
<dbReference type="InterPro" id="IPR003323">
    <property type="entry name" value="OTU_dom"/>
</dbReference>
<reference evidence="12" key="1">
    <citation type="journal article" date="2015" name="PLoS Genet.">
        <title>Genome Sequence and Transcriptome Analyses of Chrysochromulina tobin: Metabolic Tools for Enhanced Algal Fitness in the Prominent Order Prymnesiales (Haptophyceae).</title>
        <authorList>
            <person name="Hovde B.T."/>
            <person name="Deodato C.R."/>
            <person name="Hunsperger H.M."/>
            <person name="Ryken S.A."/>
            <person name="Yost W."/>
            <person name="Jha R.K."/>
            <person name="Patterson J."/>
            <person name="Monnat R.J. Jr."/>
            <person name="Barlow S.B."/>
            <person name="Starkenburg S.R."/>
            <person name="Cattolico R.A."/>
        </authorList>
    </citation>
    <scope>NUCLEOTIDE SEQUENCE</scope>
    <source>
        <strain evidence="12">CCMP291</strain>
    </source>
</reference>
<dbReference type="PROSITE" id="PS50802">
    <property type="entry name" value="OTU"/>
    <property type="match status" value="1"/>
</dbReference>
<feature type="domain" description="C2H2-type" evidence="9">
    <location>
        <begin position="133"/>
        <end position="162"/>
    </location>
</feature>
<evidence type="ECO:0000256" key="2">
    <source>
        <dbReference type="ARBA" id="ARBA00022737"/>
    </source>
</evidence>
<comment type="caution">
    <text evidence="11">The sequence shown here is derived from an EMBL/GenBank/DDBJ whole genome shotgun (WGS) entry which is preliminary data.</text>
</comment>
<dbReference type="InterPro" id="IPR013087">
    <property type="entry name" value="Znf_C2H2_type"/>
</dbReference>
<feature type="region of interest" description="Disordered" evidence="8">
    <location>
        <begin position="305"/>
        <end position="325"/>
    </location>
</feature>
<feature type="domain" description="C2H2-type" evidence="9">
    <location>
        <begin position="253"/>
        <end position="282"/>
    </location>
</feature>
<dbReference type="SMART" id="SM00355">
    <property type="entry name" value="ZnF_C2H2"/>
    <property type="match status" value="7"/>
</dbReference>
<keyword evidence="2" id="KW-0677">Repeat</keyword>
<organism evidence="11 12">
    <name type="scientific">Chrysochromulina tobinii</name>
    <dbReference type="NCBI Taxonomy" id="1460289"/>
    <lineage>
        <taxon>Eukaryota</taxon>
        <taxon>Haptista</taxon>
        <taxon>Haptophyta</taxon>
        <taxon>Prymnesiophyceae</taxon>
        <taxon>Prymnesiales</taxon>
        <taxon>Chrysochromulinaceae</taxon>
        <taxon>Chrysochromulina</taxon>
    </lineage>
</organism>
<keyword evidence="5" id="KW-0805">Transcription regulation</keyword>
<dbReference type="GO" id="GO:0045944">
    <property type="term" value="P:positive regulation of transcription by RNA polymerase II"/>
    <property type="evidence" value="ECO:0007669"/>
    <property type="project" value="UniProtKB-ARBA"/>
</dbReference>
<name>A0A0M0KAP0_9EUKA</name>
<dbReference type="GO" id="GO:0005634">
    <property type="term" value="C:nucleus"/>
    <property type="evidence" value="ECO:0007669"/>
    <property type="project" value="UniProtKB-ARBA"/>
</dbReference>